<comment type="caution">
    <text evidence="2">The sequence shown here is derived from an EMBL/GenBank/DDBJ whole genome shotgun (WGS) entry which is preliminary data.</text>
</comment>
<protein>
    <recommendedName>
        <fullName evidence="4">Bacterial membrane protein YfhO</fullName>
    </recommendedName>
</protein>
<feature type="transmembrane region" description="Helical" evidence="1">
    <location>
        <begin position="379"/>
        <end position="398"/>
    </location>
</feature>
<sequence>MKGAKAASFFMTIKNNYTRLLITAVLIILDIYIFSSLFFPKLKSIVTPEFYGGDTTVVYMPYKYYSCDKVKELSQPFWSKNMGSGYPLYSEGEIGFFNPVNLLTCFLFDYKTAFNLQIVIYTLIGQIGMYLLIRQLKLSRLTAIFIAFVFPFLPIYVMNYMQILLVYPLFIIPFILAGVFKLSEKLSIGNFLFLFVAVFFQFIVSHYQIFFMTFVLTLVLIIYLLLKQKIKNKKKFILVCLLSYLAGVTAAGFQLIPMLEFFIQSNRSMVNNTPMAVLFDQNLNFANLATLLSPYFFGRPQTASYQFSGQAHPWEATFFIYYLPLVFLILAFFKFKNITKKHLVFFVLGFLIILLLSLGRNSPFYLVHYLPFFSAFRFPSRYVLISVMLLLIIAGYGFEKAIGYFKNSYVRYAFFLVMLLITALEINNFFRSFHVLIDADKLYLPPMVLKQMNLSGQTKYITPQSDVSWMDRQYIEKGYSKQPYFYYNFANELLLGNTNLVYKIESLNNKAGPQLKRMSYYYSYLFNEESDWKNKTASFSAQAKNLLAYSGTDYVVSSFQYKNDFLELKKKFHNREYNFDINLYKNKLSKSAVQFFSQAKLIETLEDFEKHISSADEGVLDFALVEDRLLVNKLNNKDVSIKDNKFKIIKNTDDRLLLVTVTANDSLLVSANNYYPGWHAYIDGREQPLSIVNFINKGVFLPAGMHTVEFRYIAYSFYIGLIISVVSLILLTAILFRLSRASVKRSS</sequence>
<feature type="transmembrane region" description="Helical" evidence="1">
    <location>
        <begin position="163"/>
        <end position="180"/>
    </location>
</feature>
<keyword evidence="1" id="KW-0472">Membrane</keyword>
<feature type="transmembrane region" description="Helical" evidence="1">
    <location>
        <begin position="410"/>
        <end position="430"/>
    </location>
</feature>
<name>A0A0G0E4J6_9BACT</name>
<feature type="transmembrane region" description="Helical" evidence="1">
    <location>
        <begin position="140"/>
        <end position="157"/>
    </location>
</feature>
<evidence type="ECO:0000256" key="1">
    <source>
        <dbReference type="SAM" id="Phobius"/>
    </source>
</evidence>
<organism evidence="2 3">
    <name type="scientific">Candidatus Roizmanbacteria bacterium GW2011_GWA2_36_23</name>
    <dbReference type="NCBI Taxonomy" id="1618480"/>
    <lineage>
        <taxon>Bacteria</taxon>
        <taxon>Candidatus Roizmaniibacteriota</taxon>
    </lineage>
</organism>
<dbReference type="InterPro" id="IPR018580">
    <property type="entry name" value="Uncharacterised_YfhO"/>
</dbReference>
<dbReference type="PANTHER" id="PTHR38454:SF1">
    <property type="entry name" value="INTEGRAL MEMBRANE PROTEIN"/>
    <property type="match status" value="1"/>
</dbReference>
<dbReference type="AlphaFoldDB" id="A0A0G0E4J6"/>
<dbReference type="PANTHER" id="PTHR38454">
    <property type="entry name" value="INTEGRAL MEMBRANE PROTEIN-RELATED"/>
    <property type="match status" value="1"/>
</dbReference>
<feature type="transmembrane region" description="Helical" evidence="1">
    <location>
        <begin position="114"/>
        <end position="133"/>
    </location>
</feature>
<keyword evidence="1" id="KW-0812">Transmembrane</keyword>
<evidence type="ECO:0000313" key="2">
    <source>
        <dbReference type="EMBL" id="KKQ01813.1"/>
    </source>
</evidence>
<gene>
    <name evidence="2" type="ORF">US11_C0004G0084</name>
</gene>
<feature type="transmembrane region" description="Helical" evidence="1">
    <location>
        <begin position="187"/>
        <end position="203"/>
    </location>
</feature>
<evidence type="ECO:0008006" key="4">
    <source>
        <dbReference type="Google" id="ProtNLM"/>
    </source>
</evidence>
<dbReference type="EMBL" id="LBRS01000004">
    <property type="protein sequence ID" value="KKQ01813.1"/>
    <property type="molecule type" value="Genomic_DNA"/>
</dbReference>
<feature type="transmembrane region" description="Helical" evidence="1">
    <location>
        <begin position="318"/>
        <end position="335"/>
    </location>
</feature>
<dbReference type="Pfam" id="PF09586">
    <property type="entry name" value="YfhO"/>
    <property type="match status" value="1"/>
</dbReference>
<feature type="transmembrane region" description="Helical" evidence="1">
    <location>
        <begin position="20"/>
        <end position="39"/>
    </location>
</feature>
<proteinExistence type="predicted"/>
<feature type="transmembrane region" description="Helical" evidence="1">
    <location>
        <begin position="342"/>
        <end position="359"/>
    </location>
</feature>
<dbReference type="Proteomes" id="UP000034344">
    <property type="component" value="Unassembled WGS sequence"/>
</dbReference>
<reference evidence="2 3" key="1">
    <citation type="journal article" date="2015" name="Nature">
        <title>rRNA introns, odd ribosomes, and small enigmatic genomes across a large radiation of phyla.</title>
        <authorList>
            <person name="Brown C.T."/>
            <person name="Hug L.A."/>
            <person name="Thomas B.C."/>
            <person name="Sharon I."/>
            <person name="Castelle C.J."/>
            <person name="Singh A."/>
            <person name="Wilkins M.J."/>
            <person name="Williams K.H."/>
            <person name="Banfield J.F."/>
        </authorList>
    </citation>
    <scope>NUCLEOTIDE SEQUENCE [LARGE SCALE GENOMIC DNA]</scope>
</reference>
<evidence type="ECO:0000313" key="3">
    <source>
        <dbReference type="Proteomes" id="UP000034344"/>
    </source>
</evidence>
<keyword evidence="1" id="KW-1133">Transmembrane helix</keyword>
<accession>A0A0G0E4J6</accession>
<dbReference type="STRING" id="1618480.US11_C0004G0084"/>
<feature type="transmembrane region" description="Helical" evidence="1">
    <location>
        <begin position="209"/>
        <end position="226"/>
    </location>
</feature>
<feature type="transmembrane region" description="Helical" evidence="1">
    <location>
        <begin position="712"/>
        <end position="736"/>
    </location>
</feature>
<feature type="transmembrane region" description="Helical" evidence="1">
    <location>
        <begin position="238"/>
        <end position="259"/>
    </location>
</feature>